<reference evidence="1" key="1">
    <citation type="submission" date="2020-01" db="EMBL/GenBank/DDBJ databases">
        <title>Whole-genome analyses of novel actinobacteria.</title>
        <authorList>
            <person name="Sahin N."/>
        </authorList>
    </citation>
    <scope>NUCLEOTIDE SEQUENCE</scope>
    <source>
        <strain evidence="1">YC537</strain>
    </source>
</reference>
<dbReference type="Proteomes" id="UP000598297">
    <property type="component" value="Unassembled WGS sequence"/>
</dbReference>
<proteinExistence type="predicted"/>
<organism evidence="1 2">
    <name type="scientific">Streptomyces boluensis</name>
    <dbReference type="NCBI Taxonomy" id="1775135"/>
    <lineage>
        <taxon>Bacteria</taxon>
        <taxon>Bacillati</taxon>
        <taxon>Actinomycetota</taxon>
        <taxon>Actinomycetes</taxon>
        <taxon>Kitasatosporales</taxon>
        <taxon>Streptomycetaceae</taxon>
        <taxon>Streptomyces</taxon>
    </lineage>
</organism>
<dbReference type="AlphaFoldDB" id="A0A964UN20"/>
<name>A0A964UN20_9ACTN</name>
<dbReference type="RefSeq" id="WP_161694960.1">
    <property type="nucleotide sequence ID" value="NZ_JAAAHS010000032.1"/>
</dbReference>
<evidence type="ECO:0000313" key="1">
    <source>
        <dbReference type="EMBL" id="NBE51200.1"/>
    </source>
</evidence>
<accession>A0A964UN20</accession>
<sequence>MKIGTAVLLAGTAVAGVGMARLLQEAKSQWERTEATLARNQLDWLTQISTDPAVASKWAPAGMAVEEYMGLMSANSLLCSFSLRDRLGRVSKRQRDLYASMIMDSDVARRYWDKFGHLRVQEAVGDPHAEQFNDALVRAADRVARADRQDGPAPA</sequence>
<protein>
    <submittedName>
        <fullName evidence="1">Peptide transporter permease SapC</fullName>
    </submittedName>
</protein>
<dbReference type="EMBL" id="JAAAHS010000032">
    <property type="protein sequence ID" value="NBE51200.1"/>
    <property type="molecule type" value="Genomic_DNA"/>
</dbReference>
<evidence type="ECO:0000313" key="2">
    <source>
        <dbReference type="Proteomes" id="UP000598297"/>
    </source>
</evidence>
<comment type="caution">
    <text evidence="1">The sequence shown here is derived from an EMBL/GenBank/DDBJ whole genome shotgun (WGS) entry which is preliminary data.</text>
</comment>
<gene>
    <name evidence="1" type="ORF">GUY60_07140</name>
</gene>
<dbReference type="InterPro" id="IPR045728">
    <property type="entry name" value="DUF6082"/>
</dbReference>
<dbReference type="Pfam" id="PF19560">
    <property type="entry name" value="DUF6082"/>
    <property type="match status" value="1"/>
</dbReference>
<dbReference type="OrthoDB" id="4250526at2"/>
<keyword evidence="2" id="KW-1185">Reference proteome</keyword>